<dbReference type="EMBL" id="REGN01006599">
    <property type="protein sequence ID" value="RNA08888.1"/>
    <property type="molecule type" value="Genomic_DNA"/>
</dbReference>
<protein>
    <submittedName>
        <fullName evidence="2">Uncharacterized protein</fullName>
    </submittedName>
</protein>
<keyword evidence="1" id="KW-0472">Membrane</keyword>
<dbReference type="AlphaFoldDB" id="A0A3M7QD53"/>
<reference evidence="2 3" key="1">
    <citation type="journal article" date="2018" name="Sci. Rep.">
        <title>Genomic signatures of local adaptation to the degree of environmental predictability in rotifers.</title>
        <authorList>
            <person name="Franch-Gras L."/>
            <person name="Hahn C."/>
            <person name="Garcia-Roger E.M."/>
            <person name="Carmona M.J."/>
            <person name="Serra M."/>
            <person name="Gomez A."/>
        </authorList>
    </citation>
    <scope>NUCLEOTIDE SEQUENCE [LARGE SCALE GENOMIC DNA]</scope>
    <source>
        <strain evidence="2">HYR1</strain>
    </source>
</reference>
<accession>A0A3M7QD53</accession>
<sequence>MIAIDVSYPGIILIYRSPISLLEGLFLFLEIHLFVCFVKFYKNSTKRNKNLFIVLFFLKFTKTTSHFFNDPVQYKLIHFSSIFSHRILSVISITPFTKVTILSKHLKKNCQYFQSQVTIRLQGLNAGDTSVITLTFFTKNFPSNFYLRLKRFEHLKSQNSLFQIKLANFFTILVKNYSMTRTGPNLRDLNQSNSIDSKPHRQKRLMLKHGPSLIAQKSRDKLRNYNESYRDETDVQDEYERLYRLIIKKLRKDETLLTENFEYIVTRLYIEKGKQKISNSKLYNE</sequence>
<keyword evidence="1" id="KW-1133">Transmembrane helix</keyword>
<gene>
    <name evidence="2" type="ORF">BpHYR1_013842</name>
</gene>
<comment type="caution">
    <text evidence="2">The sequence shown here is derived from an EMBL/GenBank/DDBJ whole genome shotgun (WGS) entry which is preliminary data.</text>
</comment>
<evidence type="ECO:0000256" key="1">
    <source>
        <dbReference type="SAM" id="Phobius"/>
    </source>
</evidence>
<organism evidence="2 3">
    <name type="scientific">Brachionus plicatilis</name>
    <name type="common">Marine rotifer</name>
    <name type="synonym">Brachionus muelleri</name>
    <dbReference type="NCBI Taxonomy" id="10195"/>
    <lineage>
        <taxon>Eukaryota</taxon>
        <taxon>Metazoa</taxon>
        <taxon>Spiralia</taxon>
        <taxon>Gnathifera</taxon>
        <taxon>Rotifera</taxon>
        <taxon>Eurotatoria</taxon>
        <taxon>Monogononta</taxon>
        <taxon>Pseudotrocha</taxon>
        <taxon>Ploima</taxon>
        <taxon>Brachionidae</taxon>
        <taxon>Brachionus</taxon>
    </lineage>
</organism>
<dbReference type="Proteomes" id="UP000276133">
    <property type="component" value="Unassembled WGS sequence"/>
</dbReference>
<proteinExistence type="predicted"/>
<keyword evidence="1" id="KW-0812">Transmembrane</keyword>
<evidence type="ECO:0000313" key="3">
    <source>
        <dbReference type="Proteomes" id="UP000276133"/>
    </source>
</evidence>
<evidence type="ECO:0000313" key="2">
    <source>
        <dbReference type="EMBL" id="RNA08888.1"/>
    </source>
</evidence>
<name>A0A3M7QD53_BRAPC</name>
<feature type="transmembrane region" description="Helical" evidence="1">
    <location>
        <begin position="20"/>
        <end position="41"/>
    </location>
</feature>
<keyword evidence="3" id="KW-1185">Reference proteome</keyword>